<organism evidence="2 3">
    <name type="scientific">Terfezia boudieri ATCC MYA-4762</name>
    <dbReference type="NCBI Taxonomy" id="1051890"/>
    <lineage>
        <taxon>Eukaryota</taxon>
        <taxon>Fungi</taxon>
        <taxon>Dikarya</taxon>
        <taxon>Ascomycota</taxon>
        <taxon>Pezizomycotina</taxon>
        <taxon>Pezizomycetes</taxon>
        <taxon>Pezizales</taxon>
        <taxon>Pezizaceae</taxon>
        <taxon>Terfezia</taxon>
    </lineage>
</organism>
<dbReference type="OrthoDB" id="5508086at2759"/>
<reference evidence="2 3" key="1">
    <citation type="journal article" date="2018" name="Nat. Ecol. Evol.">
        <title>Pezizomycetes genomes reveal the molecular basis of ectomycorrhizal truffle lifestyle.</title>
        <authorList>
            <person name="Murat C."/>
            <person name="Payen T."/>
            <person name="Noel B."/>
            <person name="Kuo A."/>
            <person name="Morin E."/>
            <person name="Chen J."/>
            <person name="Kohler A."/>
            <person name="Krizsan K."/>
            <person name="Balestrini R."/>
            <person name="Da Silva C."/>
            <person name="Montanini B."/>
            <person name="Hainaut M."/>
            <person name="Levati E."/>
            <person name="Barry K.W."/>
            <person name="Belfiori B."/>
            <person name="Cichocki N."/>
            <person name="Clum A."/>
            <person name="Dockter R.B."/>
            <person name="Fauchery L."/>
            <person name="Guy J."/>
            <person name="Iotti M."/>
            <person name="Le Tacon F."/>
            <person name="Lindquist E.A."/>
            <person name="Lipzen A."/>
            <person name="Malagnac F."/>
            <person name="Mello A."/>
            <person name="Molinier V."/>
            <person name="Miyauchi S."/>
            <person name="Poulain J."/>
            <person name="Riccioni C."/>
            <person name="Rubini A."/>
            <person name="Sitrit Y."/>
            <person name="Splivallo R."/>
            <person name="Traeger S."/>
            <person name="Wang M."/>
            <person name="Zifcakova L."/>
            <person name="Wipf D."/>
            <person name="Zambonelli A."/>
            <person name="Paolocci F."/>
            <person name="Nowrousian M."/>
            <person name="Ottonello S."/>
            <person name="Baldrian P."/>
            <person name="Spatafora J.W."/>
            <person name="Henrissat B."/>
            <person name="Nagy L.G."/>
            <person name="Aury J.M."/>
            <person name="Wincker P."/>
            <person name="Grigoriev I.V."/>
            <person name="Bonfante P."/>
            <person name="Martin F.M."/>
        </authorList>
    </citation>
    <scope>NUCLEOTIDE SEQUENCE [LARGE SCALE GENOMIC DNA]</scope>
    <source>
        <strain evidence="2 3">ATCC MYA-4762</strain>
    </source>
</reference>
<feature type="region of interest" description="Disordered" evidence="1">
    <location>
        <begin position="1"/>
        <end position="73"/>
    </location>
</feature>
<feature type="compositionally biased region" description="Basic and acidic residues" evidence="1">
    <location>
        <begin position="218"/>
        <end position="227"/>
    </location>
</feature>
<sequence length="335" mass="37223">MDRVNPPLKTRIPVTDHPEPQHNTPKPSSKQPITTQEDHIMDDTSDTDTEDPNNDGYERDASTDTNNNDSDLSTHINQVFRGLLKVGRVLERGGRGEWWFHVQEIFRPIHKDIGGFDLERISEFYTTFAAIEPFVPPTKSTPVTHTSSQTTPPTPPSSPAQVDSSTQTLPPIAPPTPKPKPPTNSVSTNTDPPPTRTYAEAATTTTSPKKTTPSPDPPKPRAKEPKGKGKAIAGPKNTTQTRATPPPRNSPLNQPRAVVFPAAPMKYKPGLMRRWIEEDNEGARIIGIRWLLQEGRRVGKLASSLVIYLAEGIDTTCGFRMGRRVFRTSEYEWDR</sequence>
<keyword evidence="3" id="KW-1185">Reference proteome</keyword>
<accession>A0A3N4MKI1</accession>
<feature type="compositionally biased region" description="Polar residues" evidence="1">
    <location>
        <begin position="160"/>
        <end position="169"/>
    </location>
</feature>
<dbReference type="AlphaFoldDB" id="A0A3N4MKI1"/>
<gene>
    <name evidence="2" type="ORF">L211DRAFT_237314</name>
</gene>
<feature type="compositionally biased region" description="Pro residues" evidence="1">
    <location>
        <begin position="171"/>
        <end position="182"/>
    </location>
</feature>
<feature type="compositionally biased region" description="Acidic residues" evidence="1">
    <location>
        <begin position="43"/>
        <end position="53"/>
    </location>
</feature>
<evidence type="ECO:0000313" key="3">
    <source>
        <dbReference type="Proteomes" id="UP000267821"/>
    </source>
</evidence>
<name>A0A3N4MKI1_9PEZI</name>
<feature type="compositionally biased region" description="Low complexity" evidence="1">
    <location>
        <begin position="196"/>
        <end position="213"/>
    </location>
</feature>
<feature type="region of interest" description="Disordered" evidence="1">
    <location>
        <begin position="134"/>
        <end position="255"/>
    </location>
</feature>
<feature type="compositionally biased region" description="Polar residues" evidence="1">
    <location>
        <begin position="21"/>
        <end position="35"/>
    </location>
</feature>
<proteinExistence type="predicted"/>
<dbReference type="Proteomes" id="UP000267821">
    <property type="component" value="Unassembled WGS sequence"/>
</dbReference>
<dbReference type="InParanoid" id="A0A3N4MKI1"/>
<feature type="compositionally biased region" description="Low complexity" evidence="1">
    <location>
        <begin position="140"/>
        <end position="151"/>
    </location>
</feature>
<protein>
    <submittedName>
        <fullName evidence="2">Uncharacterized protein</fullName>
    </submittedName>
</protein>
<evidence type="ECO:0000313" key="2">
    <source>
        <dbReference type="EMBL" id="RPB28785.1"/>
    </source>
</evidence>
<evidence type="ECO:0000256" key="1">
    <source>
        <dbReference type="SAM" id="MobiDB-lite"/>
    </source>
</evidence>
<dbReference type="EMBL" id="ML121528">
    <property type="protein sequence ID" value="RPB28785.1"/>
    <property type="molecule type" value="Genomic_DNA"/>
</dbReference>
<feature type="compositionally biased region" description="Low complexity" evidence="1">
    <location>
        <begin position="63"/>
        <end position="73"/>
    </location>
</feature>